<comment type="caution">
    <text evidence="3">The sequence shown here is derived from an EMBL/GenBank/DDBJ whole genome shotgun (WGS) entry which is preliminary data.</text>
</comment>
<sequence>MENKVDPQLFMNDQMKAVLQKSAELAGDAFVTDVGFAEMRENYVRERRFWNEGGPVMAKTVERTFEGPMGEFMARYYYPVEAEKLPVIEFIHGGGFVVGSPDTHDRVCRILAEKTGAVVVSVDYHLSPESKYPTNIQECVLVAKHLHEHGAEEGIDGDDLSFAGDSGGAVLSMASNLWLRDEEGDNSFVKSLLLYYGFYGLEDSMSQRLYGWDIDGMRKEDLIYYNECWLNDLATETKAPYVDMFHNDLTTSMPVCYIAAAGLDPLRDDSELLHRVLDTNGVRNQHEVFEGVLHAFVHYSRMLDEAAECIEHSAEFWKTRHQA</sequence>
<dbReference type="PANTHER" id="PTHR48081">
    <property type="entry name" value="AB HYDROLASE SUPERFAMILY PROTEIN C4A8.06C"/>
    <property type="match status" value="1"/>
</dbReference>
<protein>
    <submittedName>
        <fullName evidence="3">Acetyl esterase</fullName>
    </submittedName>
</protein>
<dbReference type="InterPro" id="IPR013094">
    <property type="entry name" value="AB_hydrolase_3"/>
</dbReference>
<proteinExistence type="predicted"/>
<dbReference type="Gene3D" id="3.40.50.1820">
    <property type="entry name" value="alpha/beta hydrolase"/>
    <property type="match status" value="1"/>
</dbReference>
<reference evidence="3 4" key="1">
    <citation type="journal article" date="2018" name="Elife">
        <title>Discovery and characterization of a prevalent human gut bacterial enzyme sufficient for the inactivation of a family of plant toxins.</title>
        <authorList>
            <person name="Koppel N."/>
            <person name="Bisanz J.E."/>
            <person name="Pandelia M.E."/>
            <person name="Turnbaugh P.J."/>
            <person name="Balskus E.P."/>
        </authorList>
    </citation>
    <scope>NUCLEOTIDE SEQUENCE [LARGE SCALE GENOMIC DNA]</scope>
    <source>
        <strain evidence="3 4">OB21 GAM31</strain>
    </source>
</reference>
<gene>
    <name evidence="3" type="ORF">C1881_08215</name>
</gene>
<accession>A0A369LES4</accession>
<evidence type="ECO:0000256" key="1">
    <source>
        <dbReference type="ARBA" id="ARBA00022801"/>
    </source>
</evidence>
<dbReference type="NCBIfam" id="NF007547">
    <property type="entry name" value="PRK10162.1"/>
    <property type="match status" value="1"/>
</dbReference>
<organism evidence="3 4">
    <name type="scientific">Slackia isoflavoniconvertens</name>
    <dbReference type="NCBI Taxonomy" id="572010"/>
    <lineage>
        <taxon>Bacteria</taxon>
        <taxon>Bacillati</taxon>
        <taxon>Actinomycetota</taxon>
        <taxon>Coriobacteriia</taxon>
        <taxon>Eggerthellales</taxon>
        <taxon>Eggerthellaceae</taxon>
        <taxon>Slackia</taxon>
    </lineage>
</organism>
<dbReference type="InterPro" id="IPR050300">
    <property type="entry name" value="GDXG_lipolytic_enzyme"/>
</dbReference>
<dbReference type="PANTHER" id="PTHR48081:SF8">
    <property type="entry name" value="ALPHA_BETA HYDROLASE FOLD-3 DOMAIN-CONTAINING PROTEIN-RELATED"/>
    <property type="match status" value="1"/>
</dbReference>
<evidence type="ECO:0000313" key="4">
    <source>
        <dbReference type="Proteomes" id="UP000253975"/>
    </source>
</evidence>
<dbReference type="EMBL" id="PPTO01000014">
    <property type="protein sequence ID" value="RDB56508.1"/>
    <property type="molecule type" value="Genomic_DNA"/>
</dbReference>
<dbReference type="AlphaFoldDB" id="A0A369LES4"/>
<dbReference type="GO" id="GO:0016787">
    <property type="term" value="F:hydrolase activity"/>
    <property type="evidence" value="ECO:0007669"/>
    <property type="project" value="UniProtKB-KW"/>
</dbReference>
<dbReference type="RefSeq" id="WP_114616051.1">
    <property type="nucleotide sequence ID" value="NZ_PPTO01000014.1"/>
</dbReference>
<dbReference type="SUPFAM" id="SSF53474">
    <property type="entry name" value="alpha/beta-Hydrolases"/>
    <property type="match status" value="1"/>
</dbReference>
<dbReference type="InterPro" id="IPR029058">
    <property type="entry name" value="AB_hydrolase_fold"/>
</dbReference>
<evidence type="ECO:0000259" key="2">
    <source>
        <dbReference type="Pfam" id="PF07859"/>
    </source>
</evidence>
<dbReference type="Proteomes" id="UP000253975">
    <property type="component" value="Unassembled WGS sequence"/>
</dbReference>
<feature type="domain" description="Alpha/beta hydrolase fold-3" evidence="2">
    <location>
        <begin position="90"/>
        <end position="297"/>
    </location>
</feature>
<evidence type="ECO:0000313" key="3">
    <source>
        <dbReference type="EMBL" id="RDB56508.1"/>
    </source>
</evidence>
<dbReference type="Pfam" id="PF07859">
    <property type="entry name" value="Abhydrolase_3"/>
    <property type="match status" value="1"/>
</dbReference>
<name>A0A369LES4_9ACTN</name>
<keyword evidence="1" id="KW-0378">Hydrolase</keyword>